<dbReference type="Proteomes" id="UP000198635">
    <property type="component" value="Unassembled WGS sequence"/>
</dbReference>
<evidence type="ECO:0000256" key="1">
    <source>
        <dbReference type="SAM" id="SignalP"/>
    </source>
</evidence>
<dbReference type="RefSeq" id="WP_177192999.1">
    <property type="nucleotide sequence ID" value="NZ_FORX01000002.1"/>
</dbReference>
<accession>A0A1I3Q916</accession>
<sequence length="50" mass="5247">MLKKLVVLVCLAAFLGVGCSTVGEVTGKTVKGVENAADDFKEGYRKGKSE</sequence>
<reference evidence="3" key="1">
    <citation type="submission" date="2016-10" db="EMBL/GenBank/DDBJ databases">
        <authorList>
            <person name="Varghese N."/>
            <person name="Submissions S."/>
        </authorList>
    </citation>
    <scope>NUCLEOTIDE SEQUENCE [LARGE SCALE GENOMIC DNA]</scope>
    <source>
        <strain evidence="3">DSM 5918</strain>
    </source>
</reference>
<evidence type="ECO:0000313" key="2">
    <source>
        <dbReference type="EMBL" id="SFJ30613.1"/>
    </source>
</evidence>
<organism evidence="2 3">
    <name type="scientific">Desulfomicrobium apsheronum</name>
    <dbReference type="NCBI Taxonomy" id="52560"/>
    <lineage>
        <taxon>Bacteria</taxon>
        <taxon>Pseudomonadati</taxon>
        <taxon>Thermodesulfobacteriota</taxon>
        <taxon>Desulfovibrionia</taxon>
        <taxon>Desulfovibrionales</taxon>
        <taxon>Desulfomicrobiaceae</taxon>
        <taxon>Desulfomicrobium</taxon>
    </lineage>
</organism>
<protein>
    <recommendedName>
        <fullName evidence="4">Entericidin EcnA/B family protein</fullName>
    </recommendedName>
</protein>
<dbReference type="AlphaFoldDB" id="A0A1I3Q916"/>
<dbReference type="PROSITE" id="PS51257">
    <property type="entry name" value="PROKAR_LIPOPROTEIN"/>
    <property type="match status" value="1"/>
</dbReference>
<name>A0A1I3Q916_9BACT</name>
<proteinExistence type="predicted"/>
<feature type="signal peptide" evidence="1">
    <location>
        <begin position="1"/>
        <end position="22"/>
    </location>
</feature>
<evidence type="ECO:0008006" key="4">
    <source>
        <dbReference type="Google" id="ProtNLM"/>
    </source>
</evidence>
<dbReference type="EMBL" id="FORX01000002">
    <property type="protein sequence ID" value="SFJ30613.1"/>
    <property type="molecule type" value="Genomic_DNA"/>
</dbReference>
<gene>
    <name evidence="2" type="ORF">SAMN04488082_102263</name>
</gene>
<dbReference type="STRING" id="52560.SAMN04488082_102263"/>
<keyword evidence="1" id="KW-0732">Signal</keyword>
<feature type="chain" id="PRO_5011481628" description="Entericidin EcnA/B family protein" evidence="1">
    <location>
        <begin position="23"/>
        <end position="50"/>
    </location>
</feature>
<keyword evidence="3" id="KW-1185">Reference proteome</keyword>
<evidence type="ECO:0000313" key="3">
    <source>
        <dbReference type="Proteomes" id="UP000198635"/>
    </source>
</evidence>